<sequence length="153" mass="17203">MSINIQKSHLLGVGILDNCVAEAAKSIGCSIMKAPFKYLGILVGDNMSSIKAWDETISKMKKRLSRWKLNTLSAGGRLTLFKSVLGSTLIYNMLIFKVPKYVLNLMESLRRIFFNGIQDGDRKITWVKWSKVLAFKKYEGSGVSSFYALNRAL</sequence>
<feature type="non-terminal residue" evidence="1">
    <location>
        <position position="153"/>
    </location>
</feature>
<keyword evidence="1" id="KW-0695">RNA-directed DNA polymerase</keyword>
<keyword evidence="1" id="KW-0808">Transferase</keyword>
<dbReference type="PANTHER" id="PTHR33116">
    <property type="entry name" value="REVERSE TRANSCRIPTASE ZINC-BINDING DOMAIN-CONTAINING PROTEIN-RELATED-RELATED"/>
    <property type="match status" value="1"/>
</dbReference>
<dbReference type="EMBL" id="BKCJ011406294">
    <property type="protein sequence ID" value="GFD30671.1"/>
    <property type="molecule type" value="Genomic_DNA"/>
</dbReference>
<keyword evidence="1" id="KW-0548">Nucleotidyltransferase</keyword>
<proteinExistence type="predicted"/>
<gene>
    <name evidence="1" type="ORF">Tci_902640</name>
</gene>
<reference evidence="1" key="1">
    <citation type="journal article" date="2019" name="Sci. Rep.">
        <title>Draft genome of Tanacetum cinerariifolium, the natural source of mosquito coil.</title>
        <authorList>
            <person name="Yamashiro T."/>
            <person name="Shiraishi A."/>
            <person name="Satake H."/>
            <person name="Nakayama K."/>
        </authorList>
    </citation>
    <scope>NUCLEOTIDE SEQUENCE</scope>
</reference>
<protein>
    <submittedName>
        <fullName evidence="1">RNA-directed DNA polymerase, eukaryota</fullName>
    </submittedName>
</protein>
<comment type="caution">
    <text evidence="1">The sequence shown here is derived from an EMBL/GenBank/DDBJ whole genome shotgun (WGS) entry which is preliminary data.</text>
</comment>
<dbReference type="GO" id="GO:0003964">
    <property type="term" value="F:RNA-directed DNA polymerase activity"/>
    <property type="evidence" value="ECO:0007669"/>
    <property type="project" value="UniProtKB-KW"/>
</dbReference>
<dbReference type="AlphaFoldDB" id="A0A699VAB8"/>
<organism evidence="1">
    <name type="scientific">Tanacetum cinerariifolium</name>
    <name type="common">Dalmatian daisy</name>
    <name type="synonym">Chrysanthemum cinerariifolium</name>
    <dbReference type="NCBI Taxonomy" id="118510"/>
    <lineage>
        <taxon>Eukaryota</taxon>
        <taxon>Viridiplantae</taxon>
        <taxon>Streptophyta</taxon>
        <taxon>Embryophyta</taxon>
        <taxon>Tracheophyta</taxon>
        <taxon>Spermatophyta</taxon>
        <taxon>Magnoliopsida</taxon>
        <taxon>eudicotyledons</taxon>
        <taxon>Gunneridae</taxon>
        <taxon>Pentapetalae</taxon>
        <taxon>asterids</taxon>
        <taxon>campanulids</taxon>
        <taxon>Asterales</taxon>
        <taxon>Asteraceae</taxon>
        <taxon>Asteroideae</taxon>
        <taxon>Anthemideae</taxon>
        <taxon>Anthemidinae</taxon>
        <taxon>Tanacetum</taxon>
    </lineage>
</organism>
<evidence type="ECO:0000313" key="1">
    <source>
        <dbReference type="EMBL" id="GFD30671.1"/>
    </source>
</evidence>
<dbReference type="PANTHER" id="PTHR33116:SF79">
    <property type="entry name" value="REVERSE TRANSCRIPTASE DOMAIN, ZINC FINGER, CCHC-TYPE-RELATED"/>
    <property type="match status" value="1"/>
</dbReference>
<name>A0A699VAB8_TANCI</name>
<accession>A0A699VAB8</accession>